<evidence type="ECO:0000256" key="4">
    <source>
        <dbReference type="ARBA" id="ARBA00022475"/>
    </source>
</evidence>
<evidence type="ECO:0000256" key="8">
    <source>
        <dbReference type="SAM" id="MobiDB-lite"/>
    </source>
</evidence>
<feature type="transmembrane region" description="Helical" evidence="9">
    <location>
        <begin position="101"/>
        <end position="118"/>
    </location>
</feature>
<evidence type="ECO:0000256" key="5">
    <source>
        <dbReference type="ARBA" id="ARBA00022692"/>
    </source>
</evidence>
<keyword evidence="7 9" id="KW-0472">Membrane</keyword>
<reference evidence="10 11" key="1">
    <citation type="submission" date="2018-05" db="EMBL/GenBank/DDBJ databases">
        <title>Draft Genome Sequence of Arthrobacter cumminsii IME1328, Isolated from a Patient Who Suffered from Foot Ulcers in China.</title>
        <authorList>
            <person name="Li M."/>
            <person name="Jiang Z."/>
            <person name="Sun Q."/>
            <person name="Tong Y."/>
        </authorList>
    </citation>
    <scope>NUCLEOTIDE SEQUENCE [LARGE SCALE GENOMIC DNA]</scope>
    <source>
        <strain evidence="10 11">IME1328</strain>
    </source>
</reference>
<feature type="region of interest" description="Disordered" evidence="8">
    <location>
        <begin position="35"/>
        <end position="65"/>
    </location>
</feature>
<comment type="similarity">
    <text evidence="2">Belongs to the autoinducer-2 exporter (AI-2E) (TC 2.A.86) family.</text>
</comment>
<evidence type="ECO:0000313" key="11">
    <source>
        <dbReference type="Proteomes" id="UP000245514"/>
    </source>
</evidence>
<feature type="compositionally biased region" description="Basic and acidic residues" evidence="8">
    <location>
        <begin position="35"/>
        <end position="45"/>
    </location>
</feature>
<evidence type="ECO:0000313" key="10">
    <source>
        <dbReference type="EMBL" id="PWI27868.1"/>
    </source>
</evidence>
<dbReference type="PANTHER" id="PTHR21716:SF53">
    <property type="entry name" value="PERMEASE PERM-RELATED"/>
    <property type="match status" value="1"/>
</dbReference>
<evidence type="ECO:0000256" key="1">
    <source>
        <dbReference type="ARBA" id="ARBA00004651"/>
    </source>
</evidence>
<evidence type="ECO:0000256" key="7">
    <source>
        <dbReference type="ARBA" id="ARBA00023136"/>
    </source>
</evidence>
<feature type="transmembrane region" description="Helical" evidence="9">
    <location>
        <begin position="218"/>
        <end position="237"/>
    </location>
</feature>
<keyword evidence="3" id="KW-0813">Transport</keyword>
<feature type="compositionally biased region" description="Basic and acidic residues" evidence="8">
    <location>
        <begin position="416"/>
        <end position="431"/>
    </location>
</feature>
<accession>A0ABX5L5T3</accession>
<feature type="transmembrane region" description="Helical" evidence="9">
    <location>
        <begin position="334"/>
        <end position="350"/>
    </location>
</feature>
<name>A0ABX5L5T3_9MICC</name>
<proteinExistence type="inferred from homology"/>
<dbReference type="PANTHER" id="PTHR21716">
    <property type="entry name" value="TRANSMEMBRANE PROTEIN"/>
    <property type="match status" value="1"/>
</dbReference>
<dbReference type="Pfam" id="PF01594">
    <property type="entry name" value="AI-2E_transport"/>
    <property type="match status" value="1"/>
</dbReference>
<evidence type="ECO:0000256" key="9">
    <source>
        <dbReference type="SAM" id="Phobius"/>
    </source>
</evidence>
<dbReference type="InterPro" id="IPR002549">
    <property type="entry name" value="AI-2E-like"/>
</dbReference>
<dbReference type="Proteomes" id="UP000245514">
    <property type="component" value="Unassembled WGS sequence"/>
</dbReference>
<feature type="transmembrane region" description="Helical" evidence="9">
    <location>
        <begin position="130"/>
        <end position="152"/>
    </location>
</feature>
<evidence type="ECO:0000256" key="3">
    <source>
        <dbReference type="ARBA" id="ARBA00022448"/>
    </source>
</evidence>
<feature type="transmembrane region" description="Helical" evidence="9">
    <location>
        <begin position="272"/>
        <end position="296"/>
    </location>
</feature>
<sequence>MAYRVFMPEPSKRRLRSAGARLAERLRSVRSTIERRREELSRDELNEPQAPVEQEPERPDIKVPSDVPQPLKVTAGYAWRIGAIILVAVMILWGLSRVAVVLIPVMIAALLAGLLLPLKRLFLKMRFPNGLATFSTLLVFAAALTGVVWLVVATMADGAERLWSEAITGINSIRTWLATGPLQITDTQITDWAQEMLHRMQENSQDLLKQAASVGTTVTHFLTGLLLTVFALIFFLLDGAKIWKWTVGLFPRHTRAAADGAGRRGWGSLVSYIRVQVIVALIDGFGIGLGAFILNVPLAPQLGVLVFLGAFIPIVGAFLTGAIAVLIALVAQGWVVALIMLGVVLFVQQVESHVLQPLIMGRAVSLHPLAVVLVVACGTFLFGIAGALFSVPLIAIINSVGKYLAAREWERDPAVAHRRKEAGQYDSKAEEAPAGTYDEEETPLASDHADTVAGRKQPEQGAQET</sequence>
<evidence type="ECO:0000256" key="6">
    <source>
        <dbReference type="ARBA" id="ARBA00022989"/>
    </source>
</evidence>
<feature type="transmembrane region" description="Helical" evidence="9">
    <location>
        <begin position="302"/>
        <end position="327"/>
    </location>
</feature>
<feature type="transmembrane region" description="Helical" evidence="9">
    <location>
        <begin position="370"/>
        <end position="397"/>
    </location>
</feature>
<comment type="caution">
    <text evidence="10">The sequence shown here is derived from an EMBL/GenBank/DDBJ whole genome shotgun (WGS) entry which is preliminary data.</text>
</comment>
<keyword evidence="11" id="KW-1185">Reference proteome</keyword>
<protein>
    <submittedName>
        <fullName evidence="10">AI-2E family transporter</fullName>
    </submittedName>
</protein>
<gene>
    <name evidence="10" type="ORF">CAY35_05340</name>
</gene>
<dbReference type="EMBL" id="QFWG01000005">
    <property type="protein sequence ID" value="PWI27868.1"/>
    <property type="molecule type" value="Genomic_DNA"/>
</dbReference>
<evidence type="ECO:0000256" key="2">
    <source>
        <dbReference type="ARBA" id="ARBA00009773"/>
    </source>
</evidence>
<keyword evidence="5 9" id="KW-0812">Transmembrane</keyword>
<keyword evidence="4" id="KW-1003">Cell membrane</keyword>
<feature type="transmembrane region" description="Helical" evidence="9">
    <location>
        <begin position="77"/>
        <end position="95"/>
    </location>
</feature>
<comment type="subcellular location">
    <subcellularLocation>
        <location evidence="1">Cell membrane</location>
        <topology evidence="1">Multi-pass membrane protein</topology>
    </subcellularLocation>
</comment>
<feature type="region of interest" description="Disordered" evidence="8">
    <location>
        <begin position="416"/>
        <end position="465"/>
    </location>
</feature>
<organism evidence="10 11">
    <name type="scientific">Pseudoglutamicibacter cumminsii</name>
    <dbReference type="NCBI Taxonomy" id="156979"/>
    <lineage>
        <taxon>Bacteria</taxon>
        <taxon>Bacillati</taxon>
        <taxon>Actinomycetota</taxon>
        <taxon>Actinomycetes</taxon>
        <taxon>Micrococcales</taxon>
        <taxon>Micrococcaceae</taxon>
        <taxon>Pseudoglutamicibacter</taxon>
    </lineage>
</organism>
<keyword evidence="6 9" id="KW-1133">Transmembrane helix</keyword>